<organism evidence="1 2">
    <name type="scientific">Winogradskyella pulchriflava</name>
    <dbReference type="NCBI Taxonomy" id="1110688"/>
    <lineage>
        <taxon>Bacteria</taxon>
        <taxon>Pseudomonadati</taxon>
        <taxon>Bacteroidota</taxon>
        <taxon>Flavobacteriia</taxon>
        <taxon>Flavobacteriales</taxon>
        <taxon>Flavobacteriaceae</taxon>
        <taxon>Winogradskyella</taxon>
    </lineage>
</organism>
<accession>A0ABV6Q8L1</accession>
<evidence type="ECO:0000313" key="1">
    <source>
        <dbReference type="EMBL" id="MFC0603746.1"/>
    </source>
</evidence>
<protein>
    <submittedName>
        <fullName evidence="1">Uncharacterized protein</fullName>
    </submittedName>
</protein>
<dbReference type="EMBL" id="JBHLTQ010000001">
    <property type="protein sequence ID" value="MFC0603746.1"/>
    <property type="molecule type" value="Genomic_DNA"/>
</dbReference>
<evidence type="ECO:0000313" key="2">
    <source>
        <dbReference type="Proteomes" id="UP001589832"/>
    </source>
</evidence>
<name>A0ABV6Q8L1_9FLAO</name>
<dbReference type="Proteomes" id="UP001589832">
    <property type="component" value="Unassembled WGS sequence"/>
</dbReference>
<sequence length="158" mass="18134">MKISSVYFAVNDKNDFDLESINHNDLELFLHFDYEDDFAYSSSKIKPLNTAYATTCNDKVNVANRVTAITITANNEFNGIAAAESLNIFFKLKQNNDLLDVEHILAYINNDKFDADDSYELVLSEEIEEEVFVEFKISILLEDSQVIERNFLEVLITI</sequence>
<proteinExistence type="predicted"/>
<reference evidence="1 2" key="1">
    <citation type="submission" date="2024-09" db="EMBL/GenBank/DDBJ databases">
        <authorList>
            <person name="Sun Q."/>
            <person name="Mori K."/>
        </authorList>
    </citation>
    <scope>NUCLEOTIDE SEQUENCE [LARGE SCALE GENOMIC DNA]</scope>
    <source>
        <strain evidence="1 2">NCAIM B.02481</strain>
    </source>
</reference>
<comment type="caution">
    <text evidence="1">The sequence shown here is derived from an EMBL/GenBank/DDBJ whole genome shotgun (WGS) entry which is preliminary data.</text>
</comment>
<keyword evidence="2" id="KW-1185">Reference proteome</keyword>
<gene>
    <name evidence="1" type="ORF">ACFFGA_04210</name>
</gene>